<dbReference type="PROSITE" id="PS50822">
    <property type="entry name" value="PIWI"/>
    <property type="match status" value="1"/>
</dbReference>
<feature type="non-terminal residue" evidence="3">
    <location>
        <position position="1"/>
    </location>
</feature>
<dbReference type="InterPro" id="IPR005331">
    <property type="entry name" value="Sulfotransferase"/>
</dbReference>
<evidence type="ECO:0000313" key="4">
    <source>
        <dbReference type="Proteomes" id="UP000663881"/>
    </source>
</evidence>
<protein>
    <recommendedName>
        <fullName evidence="2">Piwi domain-containing protein</fullName>
    </recommendedName>
</protein>
<evidence type="ECO:0000259" key="2">
    <source>
        <dbReference type="PROSITE" id="PS50822"/>
    </source>
</evidence>
<sequence length="411" mass="47462">MQYYEKHQNHPPKAIVIYRDGISTSEFDTVFEKELTAIREACVELSSVYRPRLTYIVVNKRHHTRFFPEKDGDNVTAGTVVDSDDVTNPTTYSFFLNSHHSDKGTSRPTYYHVLYDDNKLKPDEVQMLTNALCYTSARCTRSISIPAPVKYADLLAFRANYYVNINGPPNTESTDQETNIPINQSVDVNNTIKSQRIVLMKIAKDNLLNVYKNNPYRHLTKKRRQRTVHRMDLLLCTYLIGSLLLLHALLVTGTSDSHMFDNNTSALNIILHSKPSSIFVYTDTDNLTQGPSLLALKGYPKNVVYNRVPKSASTTLRYLFRDQAANRGFTIFNKEIYVPFLLPVDIQREVTSELENVKAPALYERHMYFINFDDFQKPQPVYINVVRDPIQQVISAYYYSRETCINEQRCY</sequence>
<dbReference type="AlphaFoldDB" id="A0A820BEB7"/>
<dbReference type="Pfam" id="PF02171">
    <property type="entry name" value="Piwi"/>
    <property type="match status" value="1"/>
</dbReference>
<dbReference type="Proteomes" id="UP000663881">
    <property type="component" value="Unassembled WGS sequence"/>
</dbReference>
<accession>A0A820BEB7</accession>
<keyword evidence="1" id="KW-0812">Transmembrane</keyword>
<reference evidence="3" key="1">
    <citation type="submission" date="2021-02" db="EMBL/GenBank/DDBJ databases">
        <authorList>
            <person name="Nowell W R."/>
        </authorList>
    </citation>
    <scope>NUCLEOTIDE SEQUENCE</scope>
</reference>
<dbReference type="Gene3D" id="3.40.50.300">
    <property type="entry name" value="P-loop containing nucleotide triphosphate hydrolases"/>
    <property type="match status" value="1"/>
</dbReference>
<organism evidence="3 4">
    <name type="scientific">Adineta steineri</name>
    <dbReference type="NCBI Taxonomy" id="433720"/>
    <lineage>
        <taxon>Eukaryota</taxon>
        <taxon>Metazoa</taxon>
        <taxon>Spiralia</taxon>
        <taxon>Gnathifera</taxon>
        <taxon>Rotifera</taxon>
        <taxon>Eurotatoria</taxon>
        <taxon>Bdelloidea</taxon>
        <taxon>Adinetida</taxon>
        <taxon>Adinetidae</taxon>
        <taxon>Adineta</taxon>
    </lineage>
</organism>
<comment type="caution">
    <text evidence="3">The sequence shown here is derived from an EMBL/GenBank/DDBJ whole genome shotgun (WGS) entry which is preliminary data.</text>
</comment>
<dbReference type="Pfam" id="PF03567">
    <property type="entry name" value="Sulfotransfer_2"/>
    <property type="match status" value="1"/>
</dbReference>
<evidence type="ECO:0000313" key="3">
    <source>
        <dbReference type="EMBL" id="CAF4191184.1"/>
    </source>
</evidence>
<evidence type="ECO:0000256" key="1">
    <source>
        <dbReference type="SAM" id="Phobius"/>
    </source>
</evidence>
<feature type="transmembrane region" description="Helical" evidence="1">
    <location>
        <begin position="231"/>
        <end position="250"/>
    </location>
</feature>
<dbReference type="GO" id="GO:0003676">
    <property type="term" value="F:nucleic acid binding"/>
    <property type="evidence" value="ECO:0007669"/>
    <property type="project" value="InterPro"/>
</dbReference>
<dbReference type="SMART" id="SM00950">
    <property type="entry name" value="Piwi"/>
    <property type="match status" value="1"/>
</dbReference>
<gene>
    <name evidence="3" type="ORF">OKA104_LOCUS40443</name>
</gene>
<name>A0A820BEB7_9BILA</name>
<dbReference type="SUPFAM" id="SSF52540">
    <property type="entry name" value="P-loop containing nucleoside triphosphate hydrolases"/>
    <property type="match status" value="1"/>
</dbReference>
<proteinExistence type="predicted"/>
<dbReference type="InterPro" id="IPR012337">
    <property type="entry name" value="RNaseH-like_sf"/>
</dbReference>
<dbReference type="InterPro" id="IPR003165">
    <property type="entry name" value="Piwi"/>
</dbReference>
<keyword evidence="1" id="KW-1133">Transmembrane helix</keyword>
<dbReference type="InterPro" id="IPR027417">
    <property type="entry name" value="P-loop_NTPase"/>
</dbReference>
<dbReference type="GO" id="GO:0016020">
    <property type="term" value="C:membrane"/>
    <property type="evidence" value="ECO:0007669"/>
    <property type="project" value="InterPro"/>
</dbReference>
<dbReference type="SUPFAM" id="SSF53098">
    <property type="entry name" value="Ribonuclease H-like"/>
    <property type="match status" value="1"/>
</dbReference>
<dbReference type="EMBL" id="CAJOAY010008687">
    <property type="protein sequence ID" value="CAF4191184.1"/>
    <property type="molecule type" value="Genomic_DNA"/>
</dbReference>
<feature type="domain" description="Piwi" evidence="2">
    <location>
        <begin position="1"/>
        <end position="164"/>
    </location>
</feature>
<keyword evidence="1" id="KW-0472">Membrane</keyword>
<dbReference type="Gene3D" id="3.30.420.10">
    <property type="entry name" value="Ribonuclease H-like superfamily/Ribonuclease H"/>
    <property type="match status" value="1"/>
</dbReference>
<dbReference type="GO" id="GO:0008146">
    <property type="term" value="F:sulfotransferase activity"/>
    <property type="evidence" value="ECO:0007669"/>
    <property type="project" value="InterPro"/>
</dbReference>
<dbReference type="PANTHER" id="PTHR22891">
    <property type="entry name" value="EUKARYOTIC TRANSLATION INITIATION FACTOR 2C"/>
    <property type="match status" value="1"/>
</dbReference>
<dbReference type="InterPro" id="IPR036397">
    <property type="entry name" value="RNaseH_sf"/>
</dbReference>